<keyword evidence="4" id="KW-0175">Coiled coil</keyword>
<dbReference type="Gene3D" id="1.10.8.430">
    <property type="entry name" value="Helical domain of apoptotic protease-activating factors"/>
    <property type="match status" value="1"/>
</dbReference>
<evidence type="ECO:0000259" key="5">
    <source>
        <dbReference type="Pfam" id="PF00931"/>
    </source>
</evidence>
<dbReference type="Pfam" id="PF00931">
    <property type="entry name" value="NB-ARC"/>
    <property type="match status" value="1"/>
</dbReference>
<dbReference type="AlphaFoldDB" id="A0A803LPJ4"/>
<dbReference type="InterPro" id="IPR002182">
    <property type="entry name" value="NB-ARC"/>
</dbReference>
<reference evidence="9" key="1">
    <citation type="journal article" date="2017" name="Nature">
        <title>The genome of Chenopodium quinoa.</title>
        <authorList>
            <person name="Jarvis D.E."/>
            <person name="Ho Y.S."/>
            <person name="Lightfoot D.J."/>
            <person name="Schmoeckel S.M."/>
            <person name="Li B."/>
            <person name="Borm T.J.A."/>
            <person name="Ohyanagi H."/>
            <person name="Mineta K."/>
            <person name="Michell C.T."/>
            <person name="Saber N."/>
            <person name="Kharbatia N.M."/>
            <person name="Rupper R.R."/>
            <person name="Sharp A.R."/>
            <person name="Dally N."/>
            <person name="Boughton B.A."/>
            <person name="Woo Y.H."/>
            <person name="Gao G."/>
            <person name="Schijlen E.G.W.M."/>
            <person name="Guo X."/>
            <person name="Momin A.A."/>
            <person name="Negrao S."/>
            <person name="Al-Babili S."/>
            <person name="Gehring C."/>
            <person name="Roessner U."/>
            <person name="Jung C."/>
            <person name="Murphy K."/>
            <person name="Arold S.T."/>
            <person name="Gojobori T."/>
            <person name="van der Linden C.G."/>
            <person name="van Loo E.N."/>
            <person name="Jellen E.N."/>
            <person name="Maughan P.J."/>
            <person name="Tester M."/>
        </authorList>
    </citation>
    <scope>NUCLEOTIDE SEQUENCE [LARGE SCALE GENOMIC DNA]</scope>
    <source>
        <strain evidence="9">cv. PI 614886</strain>
    </source>
</reference>
<dbReference type="InterPro" id="IPR055414">
    <property type="entry name" value="LRR_R13L4/SHOC2-like"/>
</dbReference>
<dbReference type="SUPFAM" id="SSF52540">
    <property type="entry name" value="P-loop containing nucleoside triphosphate hydrolases"/>
    <property type="match status" value="1"/>
</dbReference>
<dbReference type="EnsemblPlants" id="AUR62016873-RA">
    <property type="protein sequence ID" value="AUR62016873-RA:cds"/>
    <property type="gene ID" value="AUR62016873"/>
</dbReference>
<dbReference type="InterPro" id="IPR044974">
    <property type="entry name" value="Disease_R_plants"/>
</dbReference>
<evidence type="ECO:0000256" key="4">
    <source>
        <dbReference type="SAM" id="Coils"/>
    </source>
</evidence>
<evidence type="ECO:0000256" key="3">
    <source>
        <dbReference type="ARBA" id="ARBA00022821"/>
    </source>
</evidence>
<reference evidence="9" key="2">
    <citation type="submission" date="2021-03" db="UniProtKB">
        <authorList>
            <consortium name="EnsemblPlants"/>
        </authorList>
    </citation>
    <scope>IDENTIFICATION</scope>
</reference>
<dbReference type="CDD" id="cd14798">
    <property type="entry name" value="RX-CC_like"/>
    <property type="match status" value="1"/>
</dbReference>
<dbReference type="InterPro" id="IPR041118">
    <property type="entry name" value="Rx_N"/>
</dbReference>
<dbReference type="GeneID" id="110705217"/>
<dbReference type="Gramene" id="AUR62016873-RA">
    <property type="protein sequence ID" value="AUR62016873-RA:cds"/>
    <property type="gene ID" value="AUR62016873"/>
</dbReference>
<evidence type="ECO:0000256" key="2">
    <source>
        <dbReference type="ARBA" id="ARBA00022741"/>
    </source>
</evidence>
<dbReference type="InterPro" id="IPR042197">
    <property type="entry name" value="Apaf_helical"/>
</dbReference>
<keyword evidence="10" id="KW-1185">Reference proteome</keyword>
<keyword evidence="2" id="KW-0547">Nucleotide-binding</keyword>
<evidence type="ECO:0000259" key="8">
    <source>
        <dbReference type="Pfam" id="PF23598"/>
    </source>
</evidence>
<dbReference type="Proteomes" id="UP000596660">
    <property type="component" value="Unplaced"/>
</dbReference>
<dbReference type="PANTHER" id="PTHR23155:SF1185">
    <property type="entry name" value="DISEASE RESISTANCE RPP8-LIKE PROTEIN 3-RELATED"/>
    <property type="match status" value="1"/>
</dbReference>
<dbReference type="GO" id="GO:0043531">
    <property type="term" value="F:ADP binding"/>
    <property type="evidence" value="ECO:0007669"/>
    <property type="project" value="InterPro"/>
</dbReference>
<dbReference type="RefSeq" id="XP_021738766.1">
    <property type="nucleotide sequence ID" value="XM_021883074.1"/>
</dbReference>
<dbReference type="Pfam" id="PF23598">
    <property type="entry name" value="LRR_14"/>
    <property type="match status" value="1"/>
</dbReference>
<dbReference type="Pfam" id="PF23559">
    <property type="entry name" value="WHD_DRP"/>
    <property type="match status" value="1"/>
</dbReference>
<dbReference type="KEGG" id="cqi:110705217"/>
<proteinExistence type="predicted"/>
<feature type="domain" description="Disease resistance R13L4/SHOC-2-like LRR" evidence="8">
    <location>
        <begin position="587"/>
        <end position="864"/>
    </location>
</feature>
<accession>A0A803LPJ4</accession>
<dbReference type="GO" id="GO:0098542">
    <property type="term" value="P:defense response to other organism"/>
    <property type="evidence" value="ECO:0007669"/>
    <property type="project" value="TreeGrafter"/>
</dbReference>
<dbReference type="InterPro" id="IPR027417">
    <property type="entry name" value="P-loop_NTPase"/>
</dbReference>
<evidence type="ECO:0000259" key="7">
    <source>
        <dbReference type="Pfam" id="PF23559"/>
    </source>
</evidence>
<dbReference type="Gene3D" id="1.20.5.4130">
    <property type="match status" value="1"/>
</dbReference>
<dbReference type="InterPro" id="IPR038005">
    <property type="entry name" value="RX-like_CC"/>
</dbReference>
<dbReference type="PRINTS" id="PR00364">
    <property type="entry name" value="DISEASERSIST"/>
</dbReference>
<dbReference type="Gene3D" id="1.10.10.10">
    <property type="entry name" value="Winged helix-like DNA-binding domain superfamily/Winged helix DNA-binding domain"/>
    <property type="match status" value="1"/>
</dbReference>
<feature type="domain" description="Disease resistance N-terminal" evidence="6">
    <location>
        <begin position="6"/>
        <end position="89"/>
    </location>
</feature>
<dbReference type="InterPro" id="IPR032675">
    <property type="entry name" value="LRR_dom_sf"/>
</dbReference>
<name>A0A803LPJ4_CHEQI</name>
<dbReference type="InterPro" id="IPR036388">
    <property type="entry name" value="WH-like_DNA-bd_sf"/>
</dbReference>
<evidence type="ECO:0000313" key="9">
    <source>
        <dbReference type="EnsemblPlants" id="AUR62016873-RA:cds"/>
    </source>
</evidence>
<gene>
    <name evidence="9" type="primary">LOC110705217</name>
</gene>
<protein>
    <submittedName>
        <fullName evidence="9">Uncharacterized protein</fullName>
    </submittedName>
</protein>
<feature type="domain" description="Disease resistance protein winged helix" evidence="7">
    <location>
        <begin position="437"/>
        <end position="513"/>
    </location>
</feature>
<evidence type="ECO:0000313" key="10">
    <source>
        <dbReference type="Proteomes" id="UP000596660"/>
    </source>
</evidence>
<dbReference type="InterPro" id="IPR058922">
    <property type="entry name" value="WHD_DRP"/>
</dbReference>
<organism evidence="9 10">
    <name type="scientific">Chenopodium quinoa</name>
    <name type="common">Quinoa</name>
    <dbReference type="NCBI Taxonomy" id="63459"/>
    <lineage>
        <taxon>Eukaryota</taxon>
        <taxon>Viridiplantae</taxon>
        <taxon>Streptophyta</taxon>
        <taxon>Embryophyta</taxon>
        <taxon>Tracheophyta</taxon>
        <taxon>Spermatophyta</taxon>
        <taxon>Magnoliopsida</taxon>
        <taxon>eudicotyledons</taxon>
        <taxon>Gunneridae</taxon>
        <taxon>Pentapetalae</taxon>
        <taxon>Caryophyllales</taxon>
        <taxon>Chenopodiaceae</taxon>
        <taxon>Chenopodioideae</taxon>
        <taxon>Atripliceae</taxon>
        <taxon>Chenopodium</taxon>
    </lineage>
</organism>
<keyword evidence="3" id="KW-0611">Plant defense</keyword>
<dbReference type="Pfam" id="PF18052">
    <property type="entry name" value="Rx_N"/>
    <property type="match status" value="1"/>
</dbReference>
<evidence type="ECO:0000256" key="1">
    <source>
        <dbReference type="ARBA" id="ARBA00022737"/>
    </source>
</evidence>
<dbReference type="SUPFAM" id="SSF52058">
    <property type="entry name" value="L domain-like"/>
    <property type="match status" value="1"/>
</dbReference>
<evidence type="ECO:0000259" key="6">
    <source>
        <dbReference type="Pfam" id="PF18052"/>
    </source>
</evidence>
<dbReference type="PANTHER" id="PTHR23155">
    <property type="entry name" value="DISEASE RESISTANCE PROTEIN RP"/>
    <property type="match status" value="1"/>
</dbReference>
<dbReference type="Gene3D" id="3.40.50.300">
    <property type="entry name" value="P-loop containing nucleotide triphosphate hydrolases"/>
    <property type="match status" value="1"/>
</dbReference>
<keyword evidence="1" id="KW-0677">Repeat</keyword>
<sequence length="879" mass="100232">MAESSVQSAVQRLGNLLVEEEENLVSIKEKVEQLRDELDWMHCFLREADACRYVDPRVSRWVVQIQEIALEAEEAVESFLFKLISHKKQEYAGKTFVIKNRLERYLWVLGEAKAIHDASNAIEALRVKIATLTSRLQAYGIKITRSDTEVSTSRGYSLDVVKEEKYIGLDDQVKKIVGDLVGKAGENRVFGIVGKSGVGKTTLARKVFFDHVIKKHFNRFSWVYVPQNCTISGVLRGILTSLATNSSDEIGLMTDQVLIKELYEILLEKKCLVILDNLRSCDIWECIKAAFPGDDDRDSESKFLFTTENKLVAEQIHEKAVVHEIKCLIYDESWELLQSKLGRIPPQIFGNNGSPKGMEMAKKMLKFCQGIPLAIIALGGLLVTKKTPEEWETLLGFMSSHENGKNNQQQSYEKVMEICYYALPYYLKNCLLHLGGFPEDFEVPTKKLCNMWVAEGIAILASGEVSRGESLDDFAQNCLSELVQRGLVQVWKRKTSNGSVKSCKLHAIMRDLCLKVFKDENFLSILDFDSMEVVLNGKTRRLAIYLGEEGNDQIVLPLKNPVLRSLLLFPSQKERPEVNHASVKVLCRESQLIRVLDLEGVVVSSKTLPKEIGDFIFLRYLSLRDMLLTKIPPTIGCLRWLETLDLRAKVRLEIPNVLWCLERLRNLYLPCYFTIKDSEKLRLDNLKNLLTLKNVNHFLLEDVLSMKKLRKASVRYMLENEHIEFIQKSPKVVFSLTIFRAIIGKEHVNALISFANLIKLELKGEVSVPIHELKFPPNLKKLVLDFCGIMQDPMPVLAKLPNLTSLCLDHQAYVGQKMICSASGFPQLTYLRLHGLKSLRELNVEHGSMPNLKYLEVRICERLTKIPEELPHQVQITHI</sequence>
<dbReference type="CDD" id="cd00267">
    <property type="entry name" value="ABC_ATPase"/>
    <property type="match status" value="1"/>
</dbReference>
<dbReference type="OrthoDB" id="646178at2759"/>
<dbReference type="Gene3D" id="3.80.10.10">
    <property type="entry name" value="Ribonuclease Inhibitor"/>
    <property type="match status" value="1"/>
</dbReference>
<dbReference type="FunFam" id="1.10.10.10:FF:000322">
    <property type="entry name" value="Probable disease resistance protein At1g63360"/>
    <property type="match status" value="1"/>
</dbReference>
<feature type="coiled-coil region" evidence="4">
    <location>
        <begin position="10"/>
        <end position="37"/>
    </location>
</feature>
<dbReference type="OMA" id="TSAMMEN"/>
<feature type="domain" description="NB-ARC" evidence="5">
    <location>
        <begin position="170"/>
        <end position="341"/>
    </location>
</feature>